<dbReference type="AlphaFoldDB" id="A0A0N0E419"/>
<evidence type="ECO:0000313" key="3">
    <source>
        <dbReference type="EMBL" id="KPA90763.1"/>
    </source>
</evidence>
<dbReference type="Pfam" id="PF12804">
    <property type="entry name" value="NTP_transf_3"/>
    <property type="match status" value="1"/>
</dbReference>
<protein>
    <submittedName>
        <fullName evidence="3">Putative MobA-like protein</fullName>
        <ecNumber evidence="3">2.7.7.76</ecNumber>
    </submittedName>
</protein>
<evidence type="ECO:0000256" key="1">
    <source>
        <dbReference type="ARBA" id="ARBA00022842"/>
    </source>
</evidence>
<dbReference type="Gene3D" id="3.90.550.10">
    <property type="entry name" value="Spore Coat Polysaccharide Biosynthesis Protein SpsA, Chain A"/>
    <property type="match status" value="1"/>
</dbReference>
<dbReference type="Proteomes" id="UP000037931">
    <property type="component" value="Unassembled WGS sequence"/>
</dbReference>
<keyword evidence="4" id="KW-1185">Reference proteome</keyword>
<dbReference type="CDD" id="cd04182">
    <property type="entry name" value="GT_2_like_f"/>
    <property type="match status" value="1"/>
</dbReference>
<proteinExistence type="predicted"/>
<keyword evidence="3" id="KW-0548">Nucleotidyltransferase</keyword>
<dbReference type="STRING" id="50340.PF66_02827"/>
<organism evidence="3 4">
    <name type="scientific">Pseudomonas asplenii</name>
    <dbReference type="NCBI Taxonomy" id="53407"/>
    <lineage>
        <taxon>Bacteria</taxon>
        <taxon>Pseudomonadati</taxon>
        <taxon>Pseudomonadota</taxon>
        <taxon>Gammaproteobacteria</taxon>
        <taxon>Pseudomonadales</taxon>
        <taxon>Pseudomonadaceae</taxon>
        <taxon>Pseudomonas</taxon>
    </lineage>
</organism>
<gene>
    <name evidence="3" type="ORF">PF66_02827</name>
</gene>
<comment type="caution">
    <text evidence="3">The sequence shown here is derived from an EMBL/GenBank/DDBJ whole genome shotgun (WGS) entry which is preliminary data.</text>
</comment>
<dbReference type="InterPro" id="IPR025877">
    <property type="entry name" value="MobA-like_NTP_Trfase"/>
</dbReference>
<dbReference type="EC" id="2.7.7.76" evidence="3"/>
<evidence type="ECO:0000313" key="4">
    <source>
        <dbReference type="Proteomes" id="UP000037931"/>
    </source>
</evidence>
<dbReference type="OrthoDB" id="5298023at2"/>
<dbReference type="PANTHER" id="PTHR43777">
    <property type="entry name" value="MOLYBDENUM COFACTOR CYTIDYLYLTRANSFERASE"/>
    <property type="match status" value="1"/>
</dbReference>
<dbReference type="EMBL" id="JSYZ01000009">
    <property type="protein sequence ID" value="KPA90763.1"/>
    <property type="molecule type" value="Genomic_DNA"/>
</dbReference>
<dbReference type="RefSeq" id="WP_054063008.1">
    <property type="nucleotide sequence ID" value="NZ_JSYZ01000009.1"/>
</dbReference>
<sequence length="200" mass="21074">MNESIAAIILAAGQGSRFRQVAGADQDKLLAACEGRDGVVRPVLEQVLRSLPDSLGARVLVTTADRPEVIRLGQAHGCRVLLPGSTGMGDSIATGVAASAEADGWLMVLGDMPFILPETFERVLARMARERICVPTLAGGYGHPVGFGRDFGEALRALSGDRGAKALFATGRVEPVPVEDRGIVWDVDVPAALVFEAHHP</sequence>
<dbReference type="PATRIC" id="fig|50340.43.peg.6217"/>
<dbReference type="PANTHER" id="PTHR43777:SF1">
    <property type="entry name" value="MOLYBDENUM COFACTOR CYTIDYLYLTRANSFERASE"/>
    <property type="match status" value="1"/>
</dbReference>
<reference evidence="3 4" key="1">
    <citation type="journal article" date="2015" name="PLoS ONE">
        <title>Rice-Infecting Pseudomonas Genomes Are Highly Accessorized and Harbor Multiple Putative Virulence Mechanisms to Cause Sheath Brown Rot.</title>
        <authorList>
            <person name="Quibod I.L."/>
            <person name="Grande G."/>
            <person name="Oreiro E.G."/>
            <person name="Borja F.N."/>
            <person name="Dossa G.S."/>
            <person name="Mauleon R."/>
            <person name="Cruz C.V."/>
            <person name="Oliva R."/>
        </authorList>
    </citation>
    <scope>NUCLEOTIDE SEQUENCE [LARGE SCALE GENOMIC DNA]</scope>
    <source>
        <strain evidence="3 4">IRRI 6609</strain>
    </source>
</reference>
<keyword evidence="1" id="KW-0460">Magnesium</keyword>
<accession>A0A0N0E419</accession>
<dbReference type="InterPro" id="IPR029044">
    <property type="entry name" value="Nucleotide-diphossugar_trans"/>
</dbReference>
<dbReference type="SUPFAM" id="SSF53448">
    <property type="entry name" value="Nucleotide-diphospho-sugar transferases"/>
    <property type="match status" value="1"/>
</dbReference>
<feature type="domain" description="MobA-like NTP transferase" evidence="2">
    <location>
        <begin position="7"/>
        <end position="170"/>
    </location>
</feature>
<name>A0A0N0E419_9PSED</name>
<keyword evidence="3" id="KW-0808">Transferase</keyword>
<evidence type="ECO:0000259" key="2">
    <source>
        <dbReference type="Pfam" id="PF12804"/>
    </source>
</evidence>
<dbReference type="GO" id="GO:0061602">
    <property type="term" value="F:molybdenum cofactor cytidylyltransferase activity"/>
    <property type="evidence" value="ECO:0007669"/>
    <property type="project" value="UniProtKB-EC"/>
</dbReference>